<sequence>MQVLISALGMVTLMGLAYGLSENRRGINWRTVIVAFVVQFGLGALVLYSAWGRAALKHLSDGVYGIIGYGRAGIDFMFGELASSSLGFIFAFNVLPVVVFFASFVAVLYHLGIMQWIIRLLGGALRFLLQTSRAESLSATANIFVGHTEAPMVVKPYLPTMTRSELFAVMVGGLSTVAGSVLAGYVGLGVDLKYLLAASFMAAPGGFLMAKLMVPETQTPCDDLNICEAHATSANVFDAAATGASDGLRMAANIGAMLLAFVSLIAMLNGLLSLIGGWVGMEYLSMQWILGGLFRPLAFLLGVPWDETRLVGSLIGQKLVLNEFVAFIDLAANREALSARSEAIASFALCGFANFGSLAVLLGGFATLAPTRRAEVASLGLKAVFAGFFANMMSAAIASIFVS</sequence>
<evidence type="ECO:0000256" key="3">
    <source>
        <dbReference type="ARBA" id="ARBA00022475"/>
    </source>
</evidence>
<proteinExistence type="inferred from homology"/>
<dbReference type="Pfam" id="PF07662">
    <property type="entry name" value="Nucleos_tra2_C"/>
    <property type="match status" value="1"/>
</dbReference>
<accession>A0ABU4S3S7</accession>
<dbReference type="InterPro" id="IPR002668">
    <property type="entry name" value="CNT_N_dom"/>
</dbReference>
<dbReference type="Proteomes" id="UP001273505">
    <property type="component" value="Unassembled WGS sequence"/>
</dbReference>
<feature type="transmembrane region" description="Helical" evidence="7">
    <location>
        <begin position="381"/>
        <end position="402"/>
    </location>
</feature>
<comment type="caution">
    <text evidence="7">Lacks conserved residue(s) required for the propagation of feature annotation.</text>
</comment>
<feature type="transmembrane region" description="Helical" evidence="7">
    <location>
        <begin position="285"/>
        <end position="303"/>
    </location>
</feature>
<feature type="transmembrane region" description="Helical" evidence="7">
    <location>
        <begin position="258"/>
        <end position="279"/>
    </location>
</feature>
<reference evidence="11 12" key="1">
    <citation type="submission" date="2023-11" db="EMBL/GenBank/DDBJ databases">
        <title>Gilvimarinus fulvus sp. nov., isolated from the surface of Kelp.</title>
        <authorList>
            <person name="Sun Y.Y."/>
            <person name="Gong Y."/>
            <person name="Du Z.J."/>
        </authorList>
    </citation>
    <scope>NUCLEOTIDE SEQUENCE [LARGE SCALE GENOMIC DNA]</scope>
    <source>
        <strain evidence="11 12">SDUM040013</strain>
    </source>
</reference>
<evidence type="ECO:0000256" key="4">
    <source>
        <dbReference type="ARBA" id="ARBA00022692"/>
    </source>
</evidence>
<name>A0ABU4S3S7_9GAMM</name>
<evidence type="ECO:0000313" key="11">
    <source>
        <dbReference type="EMBL" id="MDX6850548.1"/>
    </source>
</evidence>
<feature type="transmembrane region" description="Helical" evidence="7">
    <location>
        <begin position="166"/>
        <end position="188"/>
    </location>
</feature>
<dbReference type="NCBIfam" id="TIGR00804">
    <property type="entry name" value="nupC"/>
    <property type="match status" value="1"/>
</dbReference>
<dbReference type="PANTHER" id="PTHR10590">
    <property type="entry name" value="SODIUM/NUCLEOSIDE COTRANSPORTER"/>
    <property type="match status" value="1"/>
</dbReference>
<feature type="transmembrane region" description="Helical" evidence="7">
    <location>
        <begin position="344"/>
        <end position="369"/>
    </location>
</feature>
<evidence type="ECO:0000259" key="8">
    <source>
        <dbReference type="Pfam" id="PF01773"/>
    </source>
</evidence>
<feature type="domain" description="Concentrative nucleoside transporter C-terminal" evidence="9">
    <location>
        <begin position="194"/>
        <end position="398"/>
    </location>
</feature>
<keyword evidence="7" id="KW-0813">Transport</keyword>
<comment type="similarity">
    <text evidence="2 7">Belongs to the concentrative nucleoside transporter (CNT) (TC 2.A.41) family.</text>
</comment>
<feature type="transmembrane region" description="Helical" evidence="7">
    <location>
        <begin position="88"/>
        <end position="111"/>
    </location>
</feature>
<dbReference type="InterPro" id="IPR011657">
    <property type="entry name" value="CNT_C_dom"/>
</dbReference>
<keyword evidence="4 7" id="KW-0812">Transmembrane</keyword>
<dbReference type="Pfam" id="PF01773">
    <property type="entry name" value="Nucleos_tra2_N"/>
    <property type="match status" value="1"/>
</dbReference>
<dbReference type="InterPro" id="IPR011642">
    <property type="entry name" value="Gate_dom"/>
</dbReference>
<dbReference type="InterPro" id="IPR018270">
    <property type="entry name" value="C_nuclsd_transpt_met_bac"/>
</dbReference>
<evidence type="ECO:0000259" key="10">
    <source>
        <dbReference type="Pfam" id="PF07670"/>
    </source>
</evidence>
<keyword evidence="12" id="KW-1185">Reference proteome</keyword>
<protein>
    <recommendedName>
        <fullName evidence="7">Nucleoside permease</fullName>
    </recommendedName>
</protein>
<dbReference type="InterPro" id="IPR008276">
    <property type="entry name" value="C_nuclsd_transpt"/>
</dbReference>
<dbReference type="EMBL" id="JAXAFO010000026">
    <property type="protein sequence ID" value="MDX6850548.1"/>
    <property type="molecule type" value="Genomic_DNA"/>
</dbReference>
<keyword evidence="5 7" id="KW-1133">Transmembrane helix</keyword>
<evidence type="ECO:0000256" key="1">
    <source>
        <dbReference type="ARBA" id="ARBA00004651"/>
    </source>
</evidence>
<gene>
    <name evidence="11" type="ORF">SCD92_14345</name>
</gene>
<evidence type="ECO:0000256" key="2">
    <source>
        <dbReference type="ARBA" id="ARBA00009033"/>
    </source>
</evidence>
<comment type="caution">
    <text evidence="11">The sequence shown here is derived from an EMBL/GenBank/DDBJ whole genome shotgun (WGS) entry which is preliminary data.</text>
</comment>
<dbReference type="RefSeq" id="WP_302724944.1">
    <property type="nucleotide sequence ID" value="NZ_JAULRU010000836.1"/>
</dbReference>
<keyword evidence="3" id="KW-1003">Cell membrane</keyword>
<evidence type="ECO:0000313" key="12">
    <source>
        <dbReference type="Proteomes" id="UP001273505"/>
    </source>
</evidence>
<feature type="domain" description="Nucleoside transporter/FeoB GTPase Gate" evidence="10">
    <location>
        <begin position="92"/>
        <end position="188"/>
    </location>
</feature>
<evidence type="ECO:0000256" key="7">
    <source>
        <dbReference type="RuleBase" id="RU362018"/>
    </source>
</evidence>
<feature type="domain" description="Concentrative nucleoside transporter N-terminal" evidence="8">
    <location>
        <begin position="8"/>
        <end position="81"/>
    </location>
</feature>
<feature type="transmembrane region" description="Helical" evidence="7">
    <location>
        <begin position="29"/>
        <end position="51"/>
    </location>
</feature>
<evidence type="ECO:0000256" key="6">
    <source>
        <dbReference type="ARBA" id="ARBA00023136"/>
    </source>
</evidence>
<organism evidence="11 12">
    <name type="scientific">Gilvimarinus gilvus</name>
    <dbReference type="NCBI Taxonomy" id="3058038"/>
    <lineage>
        <taxon>Bacteria</taxon>
        <taxon>Pseudomonadati</taxon>
        <taxon>Pseudomonadota</taxon>
        <taxon>Gammaproteobacteria</taxon>
        <taxon>Cellvibrionales</taxon>
        <taxon>Cellvibrionaceae</taxon>
        <taxon>Gilvimarinus</taxon>
    </lineage>
</organism>
<evidence type="ECO:0000259" key="9">
    <source>
        <dbReference type="Pfam" id="PF07662"/>
    </source>
</evidence>
<dbReference type="Pfam" id="PF07670">
    <property type="entry name" value="Gate"/>
    <property type="match status" value="1"/>
</dbReference>
<keyword evidence="6 7" id="KW-0472">Membrane</keyword>
<evidence type="ECO:0000256" key="5">
    <source>
        <dbReference type="ARBA" id="ARBA00022989"/>
    </source>
</evidence>
<comment type="subcellular location">
    <subcellularLocation>
        <location evidence="1">Cell membrane</location>
        <topology evidence="1">Multi-pass membrane protein</topology>
    </subcellularLocation>
</comment>
<dbReference type="PANTHER" id="PTHR10590:SF4">
    <property type="entry name" value="SOLUTE CARRIER FAMILY 28 MEMBER 3"/>
    <property type="match status" value="1"/>
</dbReference>